<dbReference type="PANTHER" id="PTHR22714:SF8">
    <property type="entry name" value="PROTEIN CBG02446"/>
    <property type="match status" value="1"/>
</dbReference>
<dbReference type="SUPFAM" id="SSF53850">
    <property type="entry name" value="Periplasmic binding protein-like II"/>
    <property type="match status" value="1"/>
</dbReference>
<protein>
    <recommendedName>
        <fullName evidence="2">Solute-binding protein family 3/N-terminal domain-containing protein</fullName>
    </recommendedName>
</protein>
<dbReference type="InterPro" id="IPR001638">
    <property type="entry name" value="Solute-binding_3/MltF_N"/>
</dbReference>
<dbReference type="PANTHER" id="PTHR22714">
    <property type="entry name" value="PROTEIN CBG02446-RELATED"/>
    <property type="match status" value="1"/>
</dbReference>
<feature type="transmembrane region" description="Helical" evidence="1">
    <location>
        <begin position="149"/>
        <end position="166"/>
    </location>
</feature>
<dbReference type="WBParaSite" id="MBELARI_LOCUS17129">
    <property type="protein sequence ID" value="MBELARI_LOCUS17129"/>
    <property type="gene ID" value="MBELARI_LOCUS17129"/>
</dbReference>
<evidence type="ECO:0000313" key="3">
    <source>
        <dbReference type="Proteomes" id="UP000887575"/>
    </source>
</evidence>
<feature type="transmembrane region" description="Helical" evidence="1">
    <location>
        <begin position="97"/>
        <end position="115"/>
    </location>
</feature>
<keyword evidence="3" id="KW-1185">Reference proteome</keyword>
<keyword evidence="1" id="KW-0812">Transmembrane</keyword>
<reference evidence="4" key="1">
    <citation type="submission" date="2024-02" db="UniProtKB">
        <authorList>
            <consortium name="WormBaseParasite"/>
        </authorList>
    </citation>
    <scope>IDENTIFICATION</scope>
</reference>
<dbReference type="Proteomes" id="UP000887575">
    <property type="component" value="Unassembled WGS sequence"/>
</dbReference>
<feature type="domain" description="Solute-binding protein family 3/N-terminal" evidence="2">
    <location>
        <begin position="7"/>
        <end position="306"/>
    </location>
</feature>
<sequence length="543" mass="62981">MSCKQPGIDVEFLNLALRMSGLEAEVIPVDYQIEALLEAIANGSADISVHSITQSIERMQFVTFTTPINYLASGYIAKETNDLEIREFIFGSIAPEIFLFMLFALFVSPFMMWFLSGHRRSYASWFLHSGRIWLKQDGKIKRRYTTSNAFFMISWSWFCFFFMHYYESAMKSNLTLSSKKGYEFQDIEGMLDVLDHKGWRLAVQESGWDYQMFCKTQQQIERVEHHLKTAIRYPFGYEIKTLPPKSVMFSGSYSYLVESDVSYIDKKAKTLFIKDVTLPKRNLAFAVNKNLTTVREKLNKAISMMQGGYNNMASRYSQPYSPFVRQESLKESYALRLAYLKPLFRICGILVGVAIAIIIVEVILVSEKQLKIIPFPFATREVSLPRLNPKTTLHKEFAYRIYSFAYRIYSESSQYVIKLEFAWSRIVLGDADYKAFDITSFSWDADYKAFEITSFSWDADYKAFDITSFSWDADYKAFDITSFSWDADYKPFDITSFSWDADYKAFDITSYIINLSETFPPCFSLTTKESVDEAPFGMIDLTL</sequence>
<dbReference type="Pfam" id="PF00497">
    <property type="entry name" value="SBP_bac_3"/>
    <property type="match status" value="1"/>
</dbReference>
<evidence type="ECO:0000259" key="2">
    <source>
        <dbReference type="Pfam" id="PF00497"/>
    </source>
</evidence>
<evidence type="ECO:0000256" key="1">
    <source>
        <dbReference type="SAM" id="Phobius"/>
    </source>
</evidence>
<feature type="transmembrane region" description="Helical" evidence="1">
    <location>
        <begin position="343"/>
        <end position="365"/>
    </location>
</feature>
<evidence type="ECO:0000313" key="4">
    <source>
        <dbReference type="WBParaSite" id="MBELARI_LOCUS17129"/>
    </source>
</evidence>
<dbReference type="Gene3D" id="3.40.190.10">
    <property type="entry name" value="Periplasmic binding protein-like II"/>
    <property type="match status" value="1"/>
</dbReference>
<accession>A0AAF3ESL2</accession>
<dbReference type="AlphaFoldDB" id="A0AAF3ESL2"/>
<dbReference type="InterPro" id="IPR040128">
    <property type="entry name" value="T25E4.2-like"/>
</dbReference>
<proteinExistence type="predicted"/>
<keyword evidence="1" id="KW-1133">Transmembrane helix</keyword>
<organism evidence="3 4">
    <name type="scientific">Mesorhabditis belari</name>
    <dbReference type="NCBI Taxonomy" id="2138241"/>
    <lineage>
        <taxon>Eukaryota</taxon>
        <taxon>Metazoa</taxon>
        <taxon>Ecdysozoa</taxon>
        <taxon>Nematoda</taxon>
        <taxon>Chromadorea</taxon>
        <taxon>Rhabditida</taxon>
        <taxon>Rhabditina</taxon>
        <taxon>Rhabditomorpha</taxon>
        <taxon>Rhabditoidea</taxon>
        <taxon>Rhabditidae</taxon>
        <taxon>Mesorhabditinae</taxon>
        <taxon>Mesorhabditis</taxon>
    </lineage>
</organism>
<name>A0AAF3ESL2_9BILA</name>
<keyword evidence="1" id="KW-0472">Membrane</keyword>